<evidence type="ECO:0000256" key="7">
    <source>
        <dbReference type="ARBA" id="ARBA00022827"/>
    </source>
</evidence>
<evidence type="ECO:0000313" key="14">
    <source>
        <dbReference type="Proteomes" id="UP000231912"/>
    </source>
</evidence>
<sequence length="651" mass="73418">MIEWKENNTPVSTQFGDIYFSPENGWEETKHVFLNGNRLEERLKSSEHAKSHFSVLELGFGTGLNFFATWHLWQRIREKSPYSVLRFVSYELYPLEKSEIIKALSVFPEMSDLVSVFSEKYRFLVPGCNSFVFEKENLILDLWIGDAESLLPRTSGKFDAFFLDGFAPSKNPELWSETIASELGRLAKTGSTLATFTVAKLAKDSLTHAGFSLSKLPGYGRKREMLVGTYSSQEVLENEDPVYSSRRFPKSIPKKILVIGGGLAGASVARAFAWRGFSVRIWDEENPLRASYIPKAISHPHITKTESTPSLFTLRGLGHSLRRYPDLLPENAYGISGTLQATNEDMPWARLESGTEAHHLSEEIALLKENLSPQFHADRKGIRFPSGFWTETDVLVRSLLSHPKIEYEKGKISRIRQDDNGWILLSEEGNALDNGSVLVLANSFGIEALLADLEGECIFPLVKVRGQLEELEDPNILKSDDPVRISEHYLTPNISGIRVLGSTFDEFDLEPNPREKDRNSLLEYARKTHPDIDWSRLKVLREFVGIRSQTKDRFPVLGPLHSPHAFKKQYSGISLPKNKKKEFPFLEPISNLYVFGGLGSRGVISCLLGGEILASSILGEPLPVEKDLYSSVHPSRFLFRKIRTLEPKGDP</sequence>
<dbReference type="GO" id="GO:0016645">
    <property type="term" value="F:oxidoreductase activity, acting on the CH-NH group of donors"/>
    <property type="evidence" value="ECO:0007669"/>
    <property type="project" value="InterPro"/>
</dbReference>
<feature type="region of interest" description="FAD-dependent cmnm(5)s(2)U34 oxidoreductase" evidence="10">
    <location>
        <begin position="259"/>
        <end position="651"/>
    </location>
</feature>
<comment type="subcellular location">
    <subcellularLocation>
        <location evidence="10">Cytoplasm</location>
    </subcellularLocation>
</comment>
<feature type="domain" description="MnmC-like methyltransferase" evidence="12">
    <location>
        <begin position="109"/>
        <end position="230"/>
    </location>
</feature>
<name>A0A2M9ZGM6_9LEPT</name>
<dbReference type="GO" id="GO:0050660">
    <property type="term" value="F:flavin adenine dinucleotide binding"/>
    <property type="evidence" value="ECO:0007669"/>
    <property type="project" value="UniProtKB-UniRule"/>
</dbReference>
<feature type="region of interest" description="tRNA (mnm(5)s(2)U34)-methyltransferase" evidence="10">
    <location>
        <begin position="1"/>
        <end position="231"/>
    </location>
</feature>
<dbReference type="RefSeq" id="WP_100757969.1">
    <property type="nucleotide sequence ID" value="NZ_NPDT01000001.1"/>
</dbReference>
<dbReference type="GO" id="GO:0032259">
    <property type="term" value="P:methylation"/>
    <property type="evidence" value="ECO:0007669"/>
    <property type="project" value="UniProtKB-KW"/>
</dbReference>
<gene>
    <name evidence="10" type="primary">mnmC</name>
    <name evidence="13" type="ORF">CH371_05660</name>
</gene>
<dbReference type="Gene3D" id="3.30.9.10">
    <property type="entry name" value="D-Amino Acid Oxidase, subunit A, domain 2"/>
    <property type="match status" value="1"/>
</dbReference>
<evidence type="ECO:0000256" key="1">
    <source>
        <dbReference type="ARBA" id="ARBA00022490"/>
    </source>
</evidence>
<keyword evidence="9 10" id="KW-0511">Multifunctional enzyme</keyword>
<dbReference type="EMBL" id="NPDT01000001">
    <property type="protein sequence ID" value="PJZ67506.1"/>
    <property type="molecule type" value="Genomic_DNA"/>
</dbReference>
<dbReference type="NCBIfam" id="NF033855">
    <property type="entry name" value="tRNA_MNMC2"/>
    <property type="match status" value="1"/>
</dbReference>
<organism evidence="13 14">
    <name type="scientific">Leptospira wolffii</name>
    <dbReference type="NCBI Taxonomy" id="409998"/>
    <lineage>
        <taxon>Bacteria</taxon>
        <taxon>Pseudomonadati</taxon>
        <taxon>Spirochaetota</taxon>
        <taxon>Spirochaetia</taxon>
        <taxon>Leptospirales</taxon>
        <taxon>Leptospiraceae</taxon>
        <taxon>Leptospira</taxon>
    </lineage>
</organism>
<keyword evidence="8 10" id="KW-0560">Oxidoreductase</keyword>
<dbReference type="PANTHER" id="PTHR13847">
    <property type="entry name" value="SARCOSINE DEHYDROGENASE-RELATED"/>
    <property type="match status" value="1"/>
</dbReference>
<evidence type="ECO:0000256" key="4">
    <source>
        <dbReference type="ARBA" id="ARBA00022679"/>
    </source>
</evidence>
<evidence type="ECO:0000313" key="13">
    <source>
        <dbReference type="EMBL" id="PJZ67506.1"/>
    </source>
</evidence>
<dbReference type="NCBIfam" id="TIGR03197">
    <property type="entry name" value="MnmC_Cterm"/>
    <property type="match status" value="1"/>
</dbReference>
<dbReference type="SUPFAM" id="SSF54373">
    <property type="entry name" value="FAD-linked reductases, C-terminal domain"/>
    <property type="match status" value="1"/>
</dbReference>
<evidence type="ECO:0000256" key="3">
    <source>
        <dbReference type="ARBA" id="ARBA00022630"/>
    </source>
</evidence>
<dbReference type="Proteomes" id="UP000231912">
    <property type="component" value="Unassembled WGS sequence"/>
</dbReference>
<comment type="cofactor">
    <cofactor evidence="10">
        <name>FAD</name>
        <dbReference type="ChEBI" id="CHEBI:57692"/>
    </cofactor>
</comment>
<dbReference type="Gene3D" id="3.50.50.60">
    <property type="entry name" value="FAD/NAD(P)-binding domain"/>
    <property type="match status" value="1"/>
</dbReference>
<comment type="catalytic activity">
    <reaction evidence="10">
        <text>5-aminomethyl-2-thiouridine(34) in tRNA + S-adenosyl-L-methionine = 5-methylaminomethyl-2-thiouridine(34) in tRNA + S-adenosyl-L-homocysteine + H(+)</text>
        <dbReference type="Rhea" id="RHEA:19569"/>
        <dbReference type="Rhea" id="RHEA-COMP:10195"/>
        <dbReference type="Rhea" id="RHEA-COMP:10197"/>
        <dbReference type="ChEBI" id="CHEBI:15378"/>
        <dbReference type="ChEBI" id="CHEBI:57856"/>
        <dbReference type="ChEBI" id="CHEBI:59789"/>
        <dbReference type="ChEBI" id="CHEBI:74454"/>
        <dbReference type="ChEBI" id="CHEBI:74455"/>
        <dbReference type="EC" id="2.1.1.61"/>
    </reaction>
</comment>
<evidence type="ECO:0000256" key="6">
    <source>
        <dbReference type="ARBA" id="ARBA00022694"/>
    </source>
</evidence>
<dbReference type="AlphaFoldDB" id="A0A2M9ZGM6"/>
<keyword evidence="7 10" id="KW-0274">FAD</keyword>
<dbReference type="InterPro" id="IPR023032">
    <property type="entry name" value="tRNA_MAMT_biosynth_bifunc_MnmC"/>
</dbReference>
<comment type="caution">
    <text evidence="13">The sequence shown here is derived from an EMBL/GenBank/DDBJ whole genome shotgun (WGS) entry which is preliminary data.</text>
</comment>
<keyword evidence="6 10" id="KW-0819">tRNA processing</keyword>
<protein>
    <recommendedName>
        <fullName evidence="10">tRNA 5-methylaminomethyl-2-thiouridine biosynthesis bifunctional protein MnmC</fullName>
        <shortName evidence="10">tRNA mnm(5)s(2)U biosynthesis bifunctional protein</shortName>
    </recommendedName>
    <domain>
        <recommendedName>
            <fullName evidence="10">tRNA (mnm(5)s(2)U34)-methyltransferase</fullName>
            <ecNumber evidence="10">2.1.1.61</ecNumber>
        </recommendedName>
    </domain>
    <domain>
        <recommendedName>
            <fullName evidence="10">FAD-dependent cmnm(5)s(2)U34 oxidoreductase</fullName>
            <ecNumber evidence="10">1.5.-.-</ecNumber>
        </recommendedName>
    </domain>
</protein>
<keyword evidence="4 10" id="KW-0808">Transferase</keyword>
<keyword evidence="1 10" id="KW-0963">Cytoplasm</keyword>
<keyword evidence="2 10" id="KW-0489">Methyltransferase</keyword>
<dbReference type="Pfam" id="PF05430">
    <property type="entry name" value="Methyltransf_30"/>
    <property type="match status" value="1"/>
</dbReference>
<dbReference type="Gene3D" id="3.40.50.150">
    <property type="entry name" value="Vaccinia Virus protein VP39"/>
    <property type="match status" value="1"/>
</dbReference>
<dbReference type="GO" id="GO:0005737">
    <property type="term" value="C:cytoplasm"/>
    <property type="evidence" value="ECO:0007669"/>
    <property type="project" value="UniProtKB-SubCell"/>
</dbReference>
<dbReference type="GO" id="GO:0002097">
    <property type="term" value="P:tRNA wobble base modification"/>
    <property type="evidence" value="ECO:0007669"/>
    <property type="project" value="UniProtKB-UniRule"/>
</dbReference>
<evidence type="ECO:0000256" key="5">
    <source>
        <dbReference type="ARBA" id="ARBA00022691"/>
    </source>
</evidence>
<evidence type="ECO:0000256" key="10">
    <source>
        <dbReference type="HAMAP-Rule" id="MF_01102"/>
    </source>
</evidence>
<evidence type="ECO:0000259" key="11">
    <source>
        <dbReference type="Pfam" id="PF01266"/>
    </source>
</evidence>
<dbReference type="InterPro" id="IPR017610">
    <property type="entry name" value="tRNA_S-uridine_synth_MnmC_C"/>
</dbReference>
<proteinExistence type="inferred from homology"/>
<dbReference type="EC" id="2.1.1.61" evidence="10"/>
<dbReference type="Pfam" id="PF01266">
    <property type="entry name" value="DAO"/>
    <property type="match status" value="1"/>
</dbReference>
<dbReference type="SUPFAM" id="SSF51905">
    <property type="entry name" value="FAD/NAD(P)-binding domain"/>
    <property type="match status" value="1"/>
</dbReference>
<accession>A0A2M9ZGM6</accession>
<reference evidence="13 14" key="1">
    <citation type="submission" date="2017-07" db="EMBL/GenBank/DDBJ databases">
        <title>Leptospira spp. isolated from tropical soils.</title>
        <authorList>
            <person name="Thibeaux R."/>
            <person name="Iraola G."/>
            <person name="Ferres I."/>
            <person name="Bierque E."/>
            <person name="Girault D."/>
            <person name="Soupe-Gilbert M.-E."/>
            <person name="Picardeau M."/>
            <person name="Goarant C."/>
        </authorList>
    </citation>
    <scope>NUCLEOTIDE SEQUENCE [LARGE SCALE GENOMIC DNA]</scope>
    <source>
        <strain evidence="13 14">FH2-C-A2</strain>
    </source>
</reference>
<dbReference type="InterPro" id="IPR006076">
    <property type="entry name" value="FAD-dep_OxRdtase"/>
</dbReference>
<evidence type="ECO:0000256" key="8">
    <source>
        <dbReference type="ARBA" id="ARBA00023002"/>
    </source>
</evidence>
<feature type="domain" description="FAD dependent oxidoreductase" evidence="11">
    <location>
        <begin position="255"/>
        <end position="614"/>
    </location>
</feature>
<dbReference type="InterPro" id="IPR029063">
    <property type="entry name" value="SAM-dependent_MTases_sf"/>
</dbReference>
<comment type="similarity">
    <text evidence="10">In the C-terminal section; belongs to the DAO family.</text>
</comment>
<comment type="function">
    <text evidence="10">Catalyzes the last two steps in the biosynthesis of 5-methylaminomethyl-2-thiouridine (mnm(5)s(2)U) at the wobble position (U34) in tRNA. Catalyzes the FAD-dependent demodification of cmnm(5)s(2)U34 to nm(5)s(2)U34, followed by the transfer of a methyl group from S-adenosyl-L-methionine to nm(5)s(2)U34, to form mnm(5)s(2)U34.</text>
</comment>
<dbReference type="InterPro" id="IPR047785">
    <property type="entry name" value="tRNA_MNMC2"/>
</dbReference>
<dbReference type="PANTHER" id="PTHR13847:SF283">
    <property type="entry name" value="TRNA 5-METHYLAMINOMETHYL-2-THIOURIDINE BIOSYNTHESIS BIFUNCTIONAL PROTEIN MNMC"/>
    <property type="match status" value="1"/>
</dbReference>
<evidence type="ECO:0000256" key="2">
    <source>
        <dbReference type="ARBA" id="ARBA00022603"/>
    </source>
</evidence>
<dbReference type="GO" id="GO:0004808">
    <property type="term" value="F:tRNA (5-methylaminomethyl-2-thiouridylate)(34)-methyltransferase activity"/>
    <property type="evidence" value="ECO:0007669"/>
    <property type="project" value="UniProtKB-EC"/>
</dbReference>
<dbReference type="NCBIfam" id="NF002481">
    <property type="entry name" value="PRK01747.1-2"/>
    <property type="match status" value="1"/>
</dbReference>
<dbReference type="InterPro" id="IPR036188">
    <property type="entry name" value="FAD/NAD-bd_sf"/>
</dbReference>
<keyword evidence="3 10" id="KW-0285">Flavoprotein</keyword>
<dbReference type="EC" id="1.5.-.-" evidence="10"/>
<keyword evidence="5 10" id="KW-0949">S-adenosyl-L-methionine</keyword>
<comment type="similarity">
    <text evidence="10">In the N-terminal section; belongs to the methyltransferase superfamily. tRNA (mnm(5)s(2)U34)-methyltransferase family.</text>
</comment>
<evidence type="ECO:0000259" key="12">
    <source>
        <dbReference type="Pfam" id="PF05430"/>
    </source>
</evidence>
<dbReference type="HAMAP" id="MF_01102">
    <property type="entry name" value="MnmC"/>
    <property type="match status" value="1"/>
</dbReference>
<dbReference type="InterPro" id="IPR008471">
    <property type="entry name" value="MnmC-like_methylTransf"/>
</dbReference>
<evidence type="ECO:0000256" key="9">
    <source>
        <dbReference type="ARBA" id="ARBA00023268"/>
    </source>
</evidence>